<evidence type="ECO:0000256" key="1">
    <source>
        <dbReference type="SAM" id="MobiDB-lite"/>
    </source>
</evidence>
<proteinExistence type="predicted"/>
<dbReference type="Proteomes" id="UP000286134">
    <property type="component" value="Unassembled WGS sequence"/>
</dbReference>
<feature type="region of interest" description="Disordered" evidence="1">
    <location>
        <begin position="1"/>
        <end position="63"/>
    </location>
</feature>
<sequence>MAADSQCGGPSNALQNLQKLTSADRTLQQDRLSSRNSPLQFQTSDKNFDGKGFRSIPGPSSSKAEAEFEAFQNNAVSPPLDHTFLPQTVIQNPSSLSELPTSSSWVSDFRKLNFTEDPIEHNEFIQGQTNAWHQALERQYMISKKNDSPPSNYNDVNVTRDMRKNLYPMVNDVDGILNHLHQNWLPPYQQPSGEILDEEDFSRAFDLAADLAKNTAQAKLQDSIGNDQSLYIDETSSNQSSPLEDNVRLTQVPIGADTIENEDMSREDNQDSLSRTASRLLGSVHNERSKKFQNSQFLELMRRFRDKEATIQGDQVVGEKLEIP</sequence>
<dbReference type="AlphaFoldDB" id="A0A420HZB0"/>
<dbReference type="STRING" id="212602.A0A420HZB0"/>
<dbReference type="Gene3D" id="6.10.280.230">
    <property type="match status" value="1"/>
</dbReference>
<evidence type="ECO:0000313" key="2">
    <source>
        <dbReference type="EMBL" id="RKF62776.1"/>
    </source>
</evidence>
<accession>A0A420HZB0</accession>
<comment type="caution">
    <text evidence="2">The sequence shown here is derived from an EMBL/GenBank/DDBJ whole genome shotgun (WGS) entry which is preliminary data.</text>
</comment>
<name>A0A420HZB0_9PEZI</name>
<dbReference type="OrthoDB" id="5407351at2759"/>
<evidence type="ECO:0000313" key="3">
    <source>
        <dbReference type="Proteomes" id="UP000286134"/>
    </source>
</evidence>
<organism evidence="2 3">
    <name type="scientific">Erysiphe neolycopersici</name>
    <dbReference type="NCBI Taxonomy" id="212602"/>
    <lineage>
        <taxon>Eukaryota</taxon>
        <taxon>Fungi</taxon>
        <taxon>Dikarya</taxon>
        <taxon>Ascomycota</taxon>
        <taxon>Pezizomycotina</taxon>
        <taxon>Leotiomycetes</taxon>
        <taxon>Erysiphales</taxon>
        <taxon>Erysiphaceae</taxon>
        <taxon>Erysiphe</taxon>
    </lineage>
</organism>
<dbReference type="EMBL" id="MCFK01003066">
    <property type="protein sequence ID" value="RKF62776.1"/>
    <property type="molecule type" value="Genomic_DNA"/>
</dbReference>
<reference evidence="2 3" key="1">
    <citation type="journal article" date="2018" name="BMC Genomics">
        <title>Comparative genome analyses reveal sequence features reflecting distinct modes of host-adaptation between dicot and monocot powdery mildew.</title>
        <authorList>
            <person name="Wu Y."/>
            <person name="Ma X."/>
            <person name="Pan Z."/>
            <person name="Kale S.D."/>
            <person name="Song Y."/>
            <person name="King H."/>
            <person name="Zhang Q."/>
            <person name="Presley C."/>
            <person name="Deng X."/>
            <person name="Wei C.I."/>
            <person name="Xiao S."/>
        </authorList>
    </citation>
    <scope>NUCLEOTIDE SEQUENCE [LARGE SCALE GENOMIC DNA]</scope>
    <source>
        <strain evidence="2">UMSG2</strain>
    </source>
</reference>
<feature type="compositionally biased region" description="Polar residues" evidence="1">
    <location>
        <begin position="8"/>
        <end position="45"/>
    </location>
</feature>
<protein>
    <submittedName>
        <fullName evidence="2">Putative peroxin 20</fullName>
    </submittedName>
</protein>
<gene>
    <name evidence="2" type="ORF">OnM2_030056</name>
</gene>
<keyword evidence="3" id="KW-1185">Reference proteome</keyword>